<name>A0A0H5DS10_9BACT</name>
<evidence type="ECO:0000256" key="3">
    <source>
        <dbReference type="ARBA" id="ARBA00022475"/>
    </source>
</evidence>
<comment type="similarity">
    <text evidence="2 7">Belongs to the UPF0056 (MarC) family.</text>
</comment>
<feature type="transmembrane region" description="Helical" evidence="7">
    <location>
        <begin position="70"/>
        <end position="88"/>
    </location>
</feature>
<evidence type="ECO:0000256" key="5">
    <source>
        <dbReference type="ARBA" id="ARBA00022989"/>
    </source>
</evidence>
<feature type="transmembrane region" description="Helical" evidence="7">
    <location>
        <begin position="44"/>
        <end position="64"/>
    </location>
</feature>
<protein>
    <recommendedName>
        <fullName evidence="7">UPF0056 membrane protein</fullName>
    </recommendedName>
</protein>
<dbReference type="RefSeq" id="WP_098039309.1">
    <property type="nucleotide sequence ID" value="NZ_CWGJ01000028.1"/>
</dbReference>
<evidence type="ECO:0000256" key="4">
    <source>
        <dbReference type="ARBA" id="ARBA00022692"/>
    </source>
</evidence>
<reference evidence="9" key="1">
    <citation type="submission" date="2015-06" db="EMBL/GenBank/DDBJ databases">
        <authorList>
            <person name="Bertelli C."/>
        </authorList>
    </citation>
    <scope>NUCLEOTIDE SEQUENCE [LARGE SCALE GENOMIC DNA]</scope>
    <source>
        <strain evidence="9">CRIB-30</strain>
    </source>
</reference>
<evidence type="ECO:0000256" key="6">
    <source>
        <dbReference type="ARBA" id="ARBA00023136"/>
    </source>
</evidence>
<evidence type="ECO:0000256" key="1">
    <source>
        <dbReference type="ARBA" id="ARBA00004651"/>
    </source>
</evidence>
<dbReference type="PANTHER" id="PTHR33508:SF10">
    <property type="entry name" value="UPF0056 INNER MEMBRANE PROTEIN YHGN"/>
    <property type="match status" value="1"/>
</dbReference>
<evidence type="ECO:0000313" key="9">
    <source>
        <dbReference type="Proteomes" id="UP000220251"/>
    </source>
</evidence>
<feature type="transmembrane region" description="Helical" evidence="7">
    <location>
        <begin position="104"/>
        <end position="125"/>
    </location>
</feature>
<sequence>MTLASLSLIFFLIMDPFGNISSFIDQLKGTSRSEYKKAVLREMLFAGIVMLVFALIGEWLLQFLQLGVPTVYISSGAILFLTSFQILFPSSKSLRNNLPKEPPYIIPLAIPLIAGPSLLATIMLFSHEEEFFFVLLAMAIAWCLGLLILSFSHEIRSFLGENGLLAAERLMGMILILLAIQRVAEGVILFIETIPHHG</sequence>
<keyword evidence="5 7" id="KW-1133">Transmembrane helix</keyword>
<comment type="subcellular location">
    <subcellularLocation>
        <location evidence="1 7">Cell membrane</location>
        <topology evidence="1 7">Multi-pass membrane protein</topology>
    </subcellularLocation>
</comment>
<accession>A0A0H5DS10</accession>
<dbReference type="Pfam" id="PF01914">
    <property type="entry name" value="MarC"/>
    <property type="match status" value="1"/>
</dbReference>
<organism evidence="8 9">
    <name type="scientific">Estrella lausannensis</name>
    <dbReference type="NCBI Taxonomy" id="483423"/>
    <lineage>
        <taxon>Bacteria</taxon>
        <taxon>Pseudomonadati</taxon>
        <taxon>Chlamydiota</taxon>
        <taxon>Chlamydiia</taxon>
        <taxon>Parachlamydiales</taxon>
        <taxon>Candidatus Criblamydiaceae</taxon>
        <taxon>Estrella</taxon>
    </lineage>
</organism>
<keyword evidence="6 7" id="KW-0472">Membrane</keyword>
<feature type="transmembrane region" description="Helical" evidence="7">
    <location>
        <begin position="6"/>
        <end position="24"/>
    </location>
</feature>
<dbReference type="InterPro" id="IPR002771">
    <property type="entry name" value="Multi_antbiot-R_MarC"/>
</dbReference>
<dbReference type="PANTHER" id="PTHR33508">
    <property type="entry name" value="UPF0056 MEMBRANE PROTEIN YHCE"/>
    <property type="match status" value="1"/>
</dbReference>
<keyword evidence="9" id="KW-1185">Reference proteome</keyword>
<feature type="transmembrane region" description="Helical" evidence="7">
    <location>
        <begin position="131"/>
        <end position="149"/>
    </location>
</feature>
<evidence type="ECO:0000256" key="2">
    <source>
        <dbReference type="ARBA" id="ARBA00009784"/>
    </source>
</evidence>
<keyword evidence="3" id="KW-1003">Cell membrane</keyword>
<gene>
    <name evidence="8" type="ORF">ELAC_2121</name>
</gene>
<evidence type="ECO:0000313" key="8">
    <source>
        <dbReference type="EMBL" id="CRX39442.1"/>
    </source>
</evidence>
<feature type="transmembrane region" description="Helical" evidence="7">
    <location>
        <begin position="170"/>
        <end position="191"/>
    </location>
</feature>
<dbReference type="AlphaFoldDB" id="A0A0H5DS10"/>
<dbReference type="OrthoDB" id="21094at2"/>
<dbReference type="Proteomes" id="UP000220251">
    <property type="component" value="Unassembled WGS sequence"/>
</dbReference>
<dbReference type="GO" id="GO:0005886">
    <property type="term" value="C:plasma membrane"/>
    <property type="evidence" value="ECO:0007669"/>
    <property type="project" value="UniProtKB-SubCell"/>
</dbReference>
<proteinExistence type="inferred from homology"/>
<dbReference type="EMBL" id="CWGJ01000028">
    <property type="protein sequence ID" value="CRX39442.1"/>
    <property type="molecule type" value="Genomic_DNA"/>
</dbReference>
<evidence type="ECO:0000256" key="7">
    <source>
        <dbReference type="RuleBase" id="RU362048"/>
    </source>
</evidence>
<keyword evidence="4 7" id="KW-0812">Transmembrane</keyword>